<dbReference type="Proteomes" id="UP001612915">
    <property type="component" value="Unassembled WGS sequence"/>
</dbReference>
<dbReference type="Gene3D" id="1.10.10.10">
    <property type="entry name" value="Winged helix-like DNA-binding domain superfamily/Winged helix DNA-binding domain"/>
    <property type="match status" value="1"/>
</dbReference>
<evidence type="ECO:0000259" key="8">
    <source>
        <dbReference type="Pfam" id="PF12680"/>
    </source>
</evidence>
<dbReference type="Pfam" id="PF08281">
    <property type="entry name" value="Sigma70_r4_2"/>
    <property type="match status" value="1"/>
</dbReference>
<dbReference type="PANTHER" id="PTHR30173">
    <property type="entry name" value="SIGMA 19 FACTOR"/>
    <property type="match status" value="1"/>
</dbReference>
<evidence type="ECO:0000313" key="9">
    <source>
        <dbReference type="EMBL" id="MFI7587666.1"/>
    </source>
</evidence>
<dbReference type="EMBL" id="JBITLV010000003">
    <property type="protein sequence ID" value="MFI7587666.1"/>
    <property type="molecule type" value="Genomic_DNA"/>
</dbReference>
<evidence type="ECO:0000256" key="3">
    <source>
        <dbReference type="ARBA" id="ARBA00023015"/>
    </source>
</evidence>
<dbReference type="Gene3D" id="3.10.450.50">
    <property type="match status" value="1"/>
</dbReference>
<feature type="domain" description="RNA polymerase sigma factor 70 region 4 type 2" evidence="7">
    <location>
        <begin position="112"/>
        <end position="162"/>
    </location>
</feature>
<dbReference type="CDD" id="cd06171">
    <property type="entry name" value="Sigma70_r4"/>
    <property type="match status" value="1"/>
</dbReference>
<dbReference type="NCBIfam" id="TIGR02937">
    <property type="entry name" value="sigma70-ECF"/>
    <property type="match status" value="1"/>
</dbReference>
<feature type="domain" description="SnoaL-like" evidence="8">
    <location>
        <begin position="180"/>
        <end position="287"/>
    </location>
</feature>
<dbReference type="InterPro" id="IPR037401">
    <property type="entry name" value="SnoaL-like"/>
</dbReference>
<evidence type="ECO:0000313" key="10">
    <source>
        <dbReference type="Proteomes" id="UP001612915"/>
    </source>
</evidence>
<evidence type="ECO:0000256" key="1">
    <source>
        <dbReference type="ARBA" id="ARBA00010641"/>
    </source>
</evidence>
<dbReference type="InterPro" id="IPR013249">
    <property type="entry name" value="RNA_pol_sigma70_r4_t2"/>
</dbReference>
<keyword evidence="10" id="KW-1185">Reference proteome</keyword>
<dbReference type="Gene3D" id="1.10.1740.10">
    <property type="match status" value="1"/>
</dbReference>
<dbReference type="InterPro" id="IPR032710">
    <property type="entry name" value="NTF2-like_dom_sf"/>
</dbReference>
<organism evidence="9 10">
    <name type="scientific">Spongisporangium articulatum</name>
    <dbReference type="NCBI Taxonomy" id="3362603"/>
    <lineage>
        <taxon>Bacteria</taxon>
        <taxon>Bacillati</taxon>
        <taxon>Actinomycetota</taxon>
        <taxon>Actinomycetes</taxon>
        <taxon>Kineosporiales</taxon>
        <taxon>Kineosporiaceae</taxon>
        <taxon>Spongisporangium</taxon>
    </lineage>
</organism>
<evidence type="ECO:0000256" key="5">
    <source>
        <dbReference type="ARBA" id="ARBA00023163"/>
    </source>
</evidence>
<keyword evidence="5" id="KW-0804">Transcription</keyword>
<dbReference type="Pfam" id="PF12680">
    <property type="entry name" value="SnoaL_2"/>
    <property type="match status" value="1"/>
</dbReference>
<keyword evidence="3" id="KW-0805">Transcription regulation</keyword>
<dbReference type="RefSeq" id="WP_398279776.1">
    <property type="nucleotide sequence ID" value="NZ_JBITLV010000003.1"/>
</dbReference>
<gene>
    <name evidence="9" type="ORF">ACIB24_11380</name>
</gene>
<sequence length="302" mass="31647">MSDDELAARFEAERARLQAVAYRMLGSPAEAEDAVQETWFRLARSDHRSIDNLAAWLTTVVGRVCLDGLRARKARREAYVGTWLPDAVIADVESAQPGPDRDAELADAVGTALLVVLETLTPGERLAFLLHDMFGLPFGEIARVLDTSVPAARQLASRGRRRVRGAPEPERDRAAQREVVEAFLAAARRGDFDALVEVLHPDAVFRIDPGASPGGRGAPAEVNGSAAVARQAAANGPFFAPTCRVALINGSVGIVVGAASGAASGTGPGTGRPRGAAAVTVVDGVVVAIDLVLAPEKLHVVS</sequence>
<evidence type="ECO:0000256" key="4">
    <source>
        <dbReference type="ARBA" id="ARBA00023082"/>
    </source>
</evidence>
<dbReference type="InterPro" id="IPR014284">
    <property type="entry name" value="RNA_pol_sigma-70_dom"/>
</dbReference>
<dbReference type="InterPro" id="IPR013325">
    <property type="entry name" value="RNA_pol_sigma_r2"/>
</dbReference>
<dbReference type="InterPro" id="IPR007627">
    <property type="entry name" value="RNA_pol_sigma70_r2"/>
</dbReference>
<comment type="similarity">
    <text evidence="1">Belongs to the sigma-70 factor family. ECF subfamily.</text>
</comment>
<reference evidence="9 10" key="1">
    <citation type="submission" date="2024-10" db="EMBL/GenBank/DDBJ databases">
        <title>The Natural Products Discovery Center: Release of the First 8490 Sequenced Strains for Exploring Actinobacteria Biosynthetic Diversity.</title>
        <authorList>
            <person name="Kalkreuter E."/>
            <person name="Kautsar S.A."/>
            <person name="Yang D."/>
            <person name="Bader C.D."/>
            <person name="Teijaro C.N."/>
            <person name="Fluegel L."/>
            <person name="Davis C.M."/>
            <person name="Simpson J.R."/>
            <person name="Lauterbach L."/>
            <person name="Steele A.D."/>
            <person name="Gui C."/>
            <person name="Meng S."/>
            <person name="Li G."/>
            <person name="Viehrig K."/>
            <person name="Ye F."/>
            <person name="Su P."/>
            <person name="Kiefer A.F."/>
            <person name="Nichols A."/>
            <person name="Cepeda A.J."/>
            <person name="Yan W."/>
            <person name="Fan B."/>
            <person name="Jiang Y."/>
            <person name="Adhikari A."/>
            <person name="Zheng C.-J."/>
            <person name="Schuster L."/>
            <person name="Cowan T.M."/>
            <person name="Smanski M.J."/>
            <person name="Chevrette M.G."/>
            <person name="De Carvalho L.P.S."/>
            <person name="Shen B."/>
        </authorList>
    </citation>
    <scope>NUCLEOTIDE SEQUENCE [LARGE SCALE GENOMIC DNA]</scope>
    <source>
        <strain evidence="9 10">NPDC049639</strain>
    </source>
</reference>
<evidence type="ECO:0000259" key="7">
    <source>
        <dbReference type="Pfam" id="PF08281"/>
    </source>
</evidence>
<dbReference type="SUPFAM" id="SSF54427">
    <property type="entry name" value="NTF2-like"/>
    <property type="match status" value="1"/>
</dbReference>
<evidence type="ECO:0000259" key="6">
    <source>
        <dbReference type="Pfam" id="PF04542"/>
    </source>
</evidence>
<evidence type="ECO:0000256" key="2">
    <source>
        <dbReference type="ARBA" id="ARBA00011344"/>
    </source>
</evidence>
<feature type="domain" description="RNA polymerase sigma-70 region 2" evidence="6">
    <location>
        <begin position="10"/>
        <end position="73"/>
    </location>
</feature>
<accession>A0ABW8AMR4</accession>
<dbReference type="Pfam" id="PF04542">
    <property type="entry name" value="Sigma70_r2"/>
    <property type="match status" value="1"/>
</dbReference>
<protein>
    <submittedName>
        <fullName evidence="9">Sigma-70 family RNA polymerase sigma factor</fullName>
    </submittedName>
</protein>
<dbReference type="InterPro" id="IPR036388">
    <property type="entry name" value="WH-like_DNA-bd_sf"/>
</dbReference>
<name>A0ABW8AMR4_9ACTN</name>
<dbReference type="PANTHER" id="PTHR30173:SF43">
    <property type="entry name" value="ECF RNA POLYMERASE SIGMA FACTOR SIGI-RELATED"/>
    <property type="match status" value="1"/>
</dbReference>
<keyword evidence="4" id="KW-0731">Sigma factor</keyword>
<comment type="caution">
    <text evidence="9">The sequence shown here is derived from an EMBL/GenBank/DDBJ whole genome shotgun (WGS) entry which is preliminary data.</text>
</comment>
<comment type="subunit">
    <text evidence="2">Interacts transiently with the RNA polymerase catalytic core formed by RpoA, RpoB, RpoC and RpoZ (2 alpha, 1 beta, 1 beta' and 1 omega subunit) to form the RNA polymerase holoenzyme that can initiate transcription.</text>
</comment>
<dbReference type="InterPro" id="IPR013324">
    <property type="entry name" value="RNA_pol_sigma_r3/r4-like"/>
</dbReference>
<dbReference type="InterPro" id="IPR052704">
    <property type="entry name" value="ECF_Sigma-70_Domain"/>
</dbReference>
<dbReference type="SUPFAM" id="SSF88946">
    <property type="entry name" value="Sigma2 domain of RNA polymerase sigma factors"/>
    <property type="match status" value="1"/>
</dbReference>
<proteinExistence type="inferred from homology"/>
<dbReference type="SUPFAM" id="SSF88659">
    <property type="entry name" value="Sigma3 and sigma4 domains of RNA polymerase sigma factors"/>
    <property type="match status" value="1"/>
</dbReference>